<proteinExistence type="predicted"/>
<comment type="caution">
    <text evidence="1">The sequence shown here is derived from an EMBL/GenBank/DDBJ whole genome shotgun (WGS) entry which is preliminary data.</text>
</comment>
<dbReference type="EMBL" id="VFPT01000001">
    <property type="protein sequence ID" value="TQM92411.1"/>
    <property type="molecule type" value="Genomic_DNA"/>
</dbReference>
<protein>
    <submittedName>
        <fullName evidence="1">Uncharacterized protein</fullName>
    </submittedName>
</protein>
<dbReference type="AlphaFoldDB" id="A0A543KBE8"/>
<reference evidence="1 2" key="1">
    <citation type="submission" date="2019-06" db="EMBL/GenBank/DDBJ databases">
        <title>Genomic Encyclopedia of Archaeal and Bacterial Type Strains, Phase II (KMG-II): from individual species to whole genera.</title>
        <authorList>
            <person name="Goeker M."/>
        </authorList>
    </citation>
    <scope>NUCLEOTIDE SEQUENCE [LARGE SCALE GENOMIC DNA]</scope>
    <source>
        <strain evidence="1 2">DSM 18423</strain>
    </source>
</reference>
<name>A0A543KBE8_9RHOB</name>
<evidence type="ECO:0000313" key="2">
    <source>
        <dbReference type="Proteomes" id="UP000320582"/>
    </source>
</evidence>
<organism evidence="1 2">
    <name type="scientific">Roseinatronobacter monicus</name>
    <dbReference type="NCBI Taxonomy" id="393481"/>
    <lineage>
        <taxon>Bacteria</taxon>
        <taxon>Pseudomonadati</taxon>
        <taxon>Pseudomonadota</taxon>
        <taxon>Alphaproteobacteria</taxon>
        <taxon>Rhodobacterales</taxon>
        <taxon>Paracoccaceae</taxon>
        <taxon>Roseinatronobacter</taxon>
    </lineage>
</organism>
<gene>
    <name evidence="1" type="ORF">BD293_1016</name>
</gene>
<dbReference type="Proteomes" id="UP000320582">
    <property type="component" value="Unassembled WGS sequence"/>
</dbReference>
<accession>A0A543KBE8</accession>
<evidence type="ECO:0000313" key="1">
    <source>
        <dbReference type="EMBL" id="TQM92411.1"/>
    </source>
</evidence>
<keyword evidence="2" id="KW-1185">Reference proteome</keyword>
<sequence length="99" mass="11182">MITVPTSLDNPAILYTRLRQPFPCVFWLLLPSAHDLIGAAHGISAKTFLRHTIEARARNQTTRDLLHEHFIALRAHHFSNDCPVSRARSVTHDKSGKMS</sequence>